<dbReference type="PANTHER" id="PTHR46594:SF4">
    <property type="entry name" value="P-TYPE CATION-TRANSPORTING ATPASE"/>
    <property type="match status" value="1"/>
</dbReference>
<dbReference type="CDD" id="cd00371">
    <property type="entry name" value="HMA"/>
    <property type="match status" value="1"/>
</dbReference>
<dbReference type="InterPro" id="IPR006121">
    <property type="entry name" value="HMA_dom"/>
</dbReference>
<dbReference type="SUPFAM" id="SSF55008">
    <property type="entry name" value="HMA, heavy metal-associated domain"/>
    <property type="match status" value="1"/>
</dbReference>
<gene>
    <name evidence="3" type="ORF">JY500_09065</name>
</gene>
<proteinExistence type="predicted"/>
<dbReference type="InterPro" id="IPR017969">
    <property type="entry name" value="Heavy-metal-associated_CS"/>
</dbReference>
<dbReference type="InterPro" id="IPR001802">
    <property type="entry name" value="MerP/CopZ"/>
</dbReference>
<evidence type="ECO:0000313" key="4">
    <source>
        <dbReference type="Proteomes" id="UP000663570"/>
    </source>
</evidence>
<organism evidence="3 4">
    <name type="scientific">Niveibacterium microcysteis</name>
    <dbReference type="NCBI Taxonomy" id="2811415"/>
    <lineage>
        <taxon>Bacteria</taxon>
        <taxon>Pseudomonadati</taxon>
        <taxon>Pseudomonadota</taxon>
        <taxon>Betaproteobacteria</taxon>
        <taxon>Rhodocyclales</taxon>
        <taxon>Rhodocyclaceae</taxon>
        <taxon>Niveibacterium</taxon>
    </lineage>
</organism>
<dbReference type="PROSITE" id="PS01047">
    <property type="entry name" value="HMA_1"/>
    <property type="match status" value="1"/>
</dbReference>
<keyword evidence="1" id="KW-0479">Metal-binding</keyword>
<dbReference type="Proteomes" id="UP000663570">
    <property type="component" value="Chromosome"/>
</dbReference>
<evidence type="ECO:0000256" key="1">
    <source>
        <dbReference type="ARBA" id="ARBA00022723"/>
    </source>
</evidence>
<protein>
    <submittedName>
        <fullName evidence="3">Heavy-metal-associated domain-containing protein</fullName>
    </submittedName>
</protein>
<dbReference type="PANTHER" id="PTHR46594">
    <property type="entry name" value="P-TYPE CATION-TRANSPORTING ATPASE"/>
    <property type="match status" value="1"/>
</dbReference>
<dbReference type="Gene3D" id="3.30.70.100">
    <property type="match status" value="1"/>
</dbReference>
<dbReference type="EMBL" id="CP071060">
    <property type="protein sequence ID" value="QSI78733.1"/>
    <property type="molecule type" value="Genomic_DNA"/>
</dbReference>
<evidence type="ECO:0000313" key="3">
    <source>
        <dbReference type="EMBL" id="QSI78733.1"/>
    </source>
</evidence>
<evidence type="ECO:0000259" key="2">
    <source>
        <dbReference type="PROSITE" id="PS50846"/>
    </source>
</evidence>
<dbReference type="InterPro" id="IPR036163">
    <property type="entry name" value="HMA_dom_sf"/>
</dbReference>
<keyword evidence="4" id="KW-1185">Reference proteome</keyword>
<dbReference type="RefSeq" id="WP_206256121.1">
    <property type="nucleotide sequence ID" value="NZ_CP071060.1"/>
</dbReference>
<name>A0ABX7MD02_9RHOO</name>
<reference evidence="3 4" key="1">
    <citation type="submission" date="2021-02" db="EMBL/GenBank/DDBJ databases">
        <title>Niveibacterium changnyeongensis HC41.</title>
        <authorList>
            <person name="Kang M."/>
        </authorList>
    </citation>
    <scope>NUCLEOTIDE SEQUENCE [LARGE SCALE GENOMIC DNA]</scope>
    <source>
        <strain evidence="3 4">HC41</strain>
    </source>
</reference>
<sequence>MDTAKISVGGMSCQGCVRSVERVLNAQDGVSQAQVSLELKEASVCFDPQRVSIETLKAAIRDAGFEAD</sequence>
<feature type="domain" description="HMA" evidence="2">
    <location>
        <begin position="2"/>
        <end position="68"/>
    </location>
</feature>
<dbReference type="PRINTS" id="PR00946">
    <property type="entry name" value="HGSCAVENGER"/>
</dbReference>
<dbReference type="PROSITE" id="PS50846">
    <property type="entry name" value="HMA_2"/>
    <property type="match status" value="1"/>
</dbReference>
<dbReference type="Pfam" id="PF00403">
    <property type="entry name" value="HMA"/>
    <property type="match status" value="1"/>
</dbReference>
<accession>A0ABX7MD02</accession>